<dbReference type="PROSITE" id="PS00167">
    <property type="entry name" value="TRP_SYNTHASE_ALPHA"/>
    <property type="match status" value="1"/>
</dbReference>
<evidence type="ECO:0000256" key="5">
    <source>
        <dbReference type="ARBA" id="ARBA00022605"/>
    </source>
</evidence>
<evidence type="ECO:0000256" key="2">
    <source>
        <dbReference type="ARBA" id="ARBA00004733"/>
    </source>
</evidence>
<evidence type="ECO:0000256" key="6">
    <source>
        <dbReference type="ARBA" id="ARBA00022822"/>
    </source>
</evidence>
<dbReference type="EMBL" id="VSSQ01000029">
    <property type="protein sequence ID" value="MPL65608.1"/>
    <property type="molecule type" value="Genomic_DNA"/>
</dbReference>
<dbReference type="FunFam" id="3.20.20.70:FF:000037">
    <property type="entry name" value="Tryptophan synthase alpha chain"/>
    <property type="match status" value="1"/>
</dbReference>
<dbReference type="PANTHER" id="PTHR43406:SF1">
    <property type="entry name" value="TRYPTOPHAN SYNTHASE ALPHA CHAIN, CHLOROPLASTIC"/>
    <property type="match status" value="1"/>
</dbReference>
<dbReference type="EC" id="4.2.1.20" evidence="4"/>
<comment type="function">
    <text evidence="1">The alpha subunit is responsible for the aldol cleavage of indoleglycerol phosphate to indole and glyceraldehyde 3-phosphate.</text>
</comment>
<evidence type="ECO:0000256" key="8">
    <source>
        <dbReference type="ARBA" id="ARBA00023239"/>
    </source>
</evidence>
<reference evidence="10" key="1">
    <citation type="submission" date="2019-08" db="EMBL/GenBank/DDBJ databases">
        <authorList>
            <person name="Kucharzyk K."/>
            <person name="Murdoch R.W."/>
            <person name="Higgins S."/>
            <person name="Loffler F."/>
        </authorList>
    </citation>
    <scope>NUCLEOTIDE SEQUENCE</scope>
</reference>
<dbReference type="CDD" id="cd04724">
    <property type="entry name" value="Tryptophan_synthase_alpha"/>
    <property type="match status" value="1"/>
</dbReference>
<keyword evidence="6" id="KW-0822">Tryptophan biosynthesis</keyword>
<keyword evidence="7" id="KW-0057">Aromatic amino acid biosynthesis</keyword>
<gene>
    <name evidence="10" type="primary">trpA_5</name>
    <name evidence="10" type="ORF">SDC9_11272</name>
</gene>
<dbReference type="InterPro" id="IPR013785">
    <property type="entry name" value="Aldolase_TIM"/>
</dbReference>
<dbReference type="Pfam" id="PF00290">
    <property type="entry name" value="Trp_syntA"/>
    <property type="match status" value="1"/>
</dbReference>
<dbReference type="AlphaFoldDB" id="A0A644TF70"/>
<evidence type="ECO:0000313" key="10">
    <source>
        <dbReference type="EMBL" id="MPL65608.1"/>
    </source>
</evidence>
<dbReference type="UniPathway" id="UPA00035">
    <property type="reaction ID" value="UER00044"/>
</dbReference>
<keyword evidence="5" id="KW-0028">Amino-acid biosynthesis</keyword>
<evidence type="ECO:0000256" key="9">
    <source>
        <dbReference type="ARBA" id="ARBA00049047"/>
    </source>
</evidence>
<dbReference type="InterPro" id="IPR018204">
    <property type="entry name" value="Trp_synthase_alpha_AS"/>
</dbReference>
<dbReference type="NCBIfam" id="TIGR00262">
    <property type="entry name" value="trpA"/>
    <property type="match status" value="1"/>
</dbReference>
<dbReference type="HAMAP" id="MF_00131">
    <property type="entry name" value="Trp_synth_alpha"/>
    <property type="match status" value="1"/>
</dbReference>
<keyword evidence="8 10" id="KW-0456">Lyase</keyword>
<protein>
    <recommendedName>
        <fullName evidence="4">tryptophan synthase</fullName>
        <ecNumber evidence="4">4.2.1.20</ecNumber>
    </recommendedName>
</protein>
<dbReference type="InterPro" id="IPR011060">
    <property type="entry name" value="RibuloseP-bd_barrel"/>
</dbReference>
<evidence type="ECO:0000256" key="4">
    <source>
        <dbReference type="ARBA" id="ARBA00012043"/>
    </source>
</evidence>
<dbReference type="SUPFAM" id="SSF51366">
    <property type="entry name" value="Ribulose-phoshate binding barrel"/>
    <property type="match status" value="1"/>
</dbReference>
<name>A0A644TF70_9ZZZZ</name>
<comment type="catalytic activity">
    <reaction evidence="9">
        <text>(1S,2R)-1-C-(indol-3-yl)glycerol 3-phosphate + L-serine = D-glyceraldehyde 3-phosphate + L-tryptophan + H2O</text>
        <dbReference type="Rhea" id="RHEA:10532"/>
        <dbReference type="ChEBI" id="CHEBI:15377"/>
        <dbReference type="ChEBI" id="CHEBI:33384"/>
        <dbReference type="ChEBI" id="CHEBI:57912"/>
        <dbReference type="ChEBI" id="CHEBI:58866"/>
        <dbReference type="ChEBI" id="CHEBI:59776"/>
        <dbReference type="EC" id="4.2.1.20"/>
    </reaction>
</comment>
<dbReference type="PANTHER" id="PTHR43406">
    <property type="entry name" value="TRYPTOPHAN SYNTHASE, ALPHA CHAIN"/>
    <property type="match status" value="1"/>
</dbReference>
<accession>A0A644TF70</accession>
<comment type="pathway">
    <text evidence="2">Amino-acid biosynthesis; L-tryptophan biosynthesis; L-tryptophan from chorismate: step 5/5.</text>
</comment>
<dbReference type="GO" id="GO:0005829">
    <property type="term" value="C:cytosol"/>
    <property type="evidence" value="ECO:0007669"/>
    <property type="project" value="TreeGrafter"/>
</dbReference>
<evidence type="ECO:0000256" key="3">
    <source>
        <dbReference type="ARBA" id="ARBA00011270"/>
    </source>
</evidence>
<sequence>MSNLQQVFANGKAFIPFITAGDPSIEITEQLVLEMAKAGADLIEIGIPFSDPVAEGPVIQAADYRALSGGVTTDKIFTMMRRIRNSCNVPIAFMTYVNPIFTYGTDKFMKNCQETGIDAIIVPDVPYEERDELMPFCLKYNVNLISMIAPTSRNRIRMITNEAQGFIYCVSSMGVTGVRQEIGNDVEKMIKIVKEVKDIPCAIGFGISTLEQAAQMAKFADGVIVGSAIIKIVEQYGEDCVPHVVEYVRMMKNAI</sequence>
<proteinExistence type="inferred from homology"/>
<evidence type="ECO:0000256" key="1">
    <source>
        <dbReference type="ARBA" id="ARBA00003365"/>
    </source>
</evidence>
<dbReference type="Gene3D" id="3.20.20.70">
    <property type="entry name" value="Aldolase class I"/>
    <property type="match status" value="1"/>
</dbReference>
<evidence type="ECO:0000256" key="7">
    <source>
        <dbReference type="ARBA" id="ARBA00023141"/>
    </source>
</evidence>
<organism evidence="10">
    <name type="scientific">bioreactor metagenome</name>
    <dbReference type="NCBI Taxonomy" id="1076179"/>
    <lineage>
        <taxon>unclassified sequences</taxon>
        <taxon>metagenomes</taxon>
        <taxon>ecological metagenomes</taxon>
    </lineage>
</organism>
<dbReference type="GO" id="GO:0004834">
    <property type="term" value="F:tryptophan synthase activity"/>
    <property type="evidence" value="ECO:0007669"/>
    <property type="project" value="UniProtKB-EC"/>
</dbReference>
<comment type="subunit">
    <text evidence="3">Tetramer of two alpha and two beta chains.</text>
</comment>
<comment type="caution">
    <text evidence="10">The sequence shown here is derived from an EMBL/GenBank/DDBJ whole genome shotgun (WGS) entry which is preliminary data.</text>
</comment>
<dbReference type="InterPro" id="IPR002028">
    <property type="entry name" value="Trp_synthase_suA"/>
</dbReference>